<gene>
    <name evidence="2" type="ORF">LUZ61_006887</name>
</gene>
<dbReference type="Pfam" id="PF00085">
    <property type="entry name" value="Thioredoxin"/>
    <property type="match status" value="1"/>
</dbReference>
<dbReference type="AlphaFoldDB" id="A0AAD6EVX1"/>
<dbReference type="EMBL" id="JAMRDG010000001">
    <property type="protein sequence ID" value="KAJ3703182.1"/>
    <property type="molecule type" value="Genomic_DNA"/>
</dbReference>
<dbReference type="Proteomes" id="UP001210211">
    <property type="component" value="Unassembled WGS sequence"/>
</dbReference>
<dbReference type="PANTHER" id="PTHR10438:SF434">
    <property type="entry name" value="THIOREDOXIN H9"/>
    <property type="match status" value="1"/>
</dbReference>
<dbReference type="SUPFAM" id="SSF52833">
    <property type="entry name" value="Thioredoxin-like"/>
    <property type="match status" value="1"/>
</dbReference>
<evidence type="ECO:0000313" key="2">
    <source>
        <dbReference type="EMBL" id="KAJ3703182.1"/>
    </source>
</evidence>
<dbReference type="InterPro" id="IPR036249">
    <property type="entry name" value="Thioredoxin-like_sf"/>
</dbReference>
<keyword evidence="3" id="KW-1185">Reference proteome</keyword>
<evidence type="ECO:0000313" key="3">
    <source>
        <dbReference type="Proteomes" id="UP001210211"/>
    </source>
</evidence>
<protein>
    <recommendedName>
        <fullName evidence="1">Thioredoxin domain-containing protein</fullName>
    </recommendedName>
</protein>
<comment type="caution">
    <text evidence="2">The sequence shown here is derived from an EMBL/GenBank/DDBJ whole genome shotgun (WGS) entry which is preliminary data.</text>
</comment>
<proteinExistence type="predicted"/>
<dbReference type="InterPro" id="IPR013766">
    <property type="entry name" value="Thioredoxin_domain"/>
</dbReference>
<dbReference type="CDD" id="cd02947">
    <property type="entry name" value="TRX_family"/>
    <property type="match status" value="1"/>
</dbReference>
<evidence type="ECO:0000259" key="1">
    <source>
        <dbReference type="PROSITE" id="PS51352"/>
    </source>
</evidence>
<name>A0AAD6EVX1_9POAL</name>
<sequence>MQSYDYDTDEELDYSGTNIHVIKNKETFEKIISESTKTNKMVVMNFNATWCEPCVSASRFYIESSKKYPYFLFVAVDIDDLDELASAYGVDATPTFFFLLGGTTIDTLVGAHKEQFEKKMEILARYNITKPGSLSKPSRVQTILTTHVTIFTMQNPKLLHLFINVTFPFDTRKGKTGNPHIQTLLITSFPQCCLLL</sequence>
<accession>A0AAD6EVX1</accession>
<dbReference type="PROSITE" id="PS51352">
    <property type="entry name" value="THIOREDOXIN_2"/>
    <property type="match status" value="1"/>
</dbReference>
<dbReference type="InterPro" id="IPR050620">
    <property type="entry name" value="Thioredoxin_H-type-like"/>
</dbReference>
<dbReference type="Gene3D" id="3.40.30.10">
    <property type="entry name" value="Glutaredoxin"/>
    <property type="match status" value="1"/>
</dbReference>
<reference evidence="2 3" key="1">
    <citation type="journal article" date="2022" name="Cell">
        <title>Repeat-based holocentromeres influence genome architecture and karyotype evolution.</title>
        <authorList>
            <person name="Hofstatter P.G."/>
            <person name="Thangavel G."/>
            <person name="Lux T."/>
            <person name="Neumann P."/>
            <person name="Vondrak T."/>
            <person name="Novak P."/>
            <person name="Zhang M."/>
            <person name="Costa L."/>
            <person name="Castellani M."/>
            <person name="Scott A."/>
            <person name="Toegelov H."/>
            <person name="Fuchs J."/>
            <person name="Mata-Sucre Y."/>
            <person name="Dias Y."/>
            <person name="Vanzela A.L.L."/>
            <person name="Huettel B."/>
            <person name="Almeida C.C.S."/>
            <person name="Simkova H."/>
            <person name="Souza G."/>
            <person name="Pedrosa-Harand A."/>
            <person name="Macas J."/>
            <person name="Mayer K.F.X."/>
            <person name="Houben A."/>
            <person name="Marques A."/>
        </authorList>
    </citation>
    <scope>NUCLEOTIDE SEQUENCE [LARGE SCALE GENOMIC DNA]</scope>
    <source>
        <strain evidence="2">RhyTen1mFocal</strain>
    </source>
</reference>
<feature type="domain" description="Thioredoxin" evidence="1">
    <location>
        <begin position="1"/>
        <end position="149"/>
    </location>
</feature>
<organism evidence="2 3">
    <name type="scientific">Rhynchospora tenuis</name>
    <dbReference type="NCBI Taxonomy" id="198213"/>
    <lineage>
        <taxon>Eukaryota</taxon>
        <taxon>Viridiplantae</taxon>
        <taxon>Streptophyta</taxon>
        <taxon>Embryophyta</taxon>
        <taxon>Tracheophyta</taxon>
        <taxon>Spermatophyta</taxon>
        <taxon>Magnoliopsida</taxon>
        <taxon>Liliopsida</taxon>
        <taxon>Poales</taxon>
        <taxon>Cyperaceae</taxon>
        <taxon>Cyperoideae</taxon>
        <taxon>Rhynchosporeae</taxon>
        <taxon>Rhynchospora</taxon>
    </lineage>
</organism>
<dbReference type="PANTHER" id="PTHR10438">
    <property type="entry name" value="THIOREDOXIN"/>
    <property type="match status" value="1"/>
</dbReference>